<keyword evidence="1" id="KW-0472">Membrane</keyword>
<evidence type="ECO:0000313" key="3">
    <source>
        <dbReference type="Proteomes" id="UP000198515"/>
    </source>
</evidence>
<keyword evidence="1" id="KW-1133">Transmembrane helix</keyword>
<reference evidence="3" key="1">
    <citation type="submission" date="2016-08" db="EMBL/GenBank/DDBJ databases">
        <authorList>
            <person name="Varghese N."/>
            <person name="Submissions Spin"/>
        </authorList>
    </citation>
    <scope>NUCLEOTIDE SEQUENCE [LARGE SCALE GENOMIC DNA]</scope>
    <source>
        <strain evidence="3">REICA_142</strain>
    </source>
</reference>
<dbReference type="Proteomes" id="UP000198515">
    <property type="component" value="Unassembled WGS sequence"/>
</dbReference>
<protein>
    <submittedName>
        <fullName evidence="2">Uncharacterized protein</fullName>
    </submittedName>
</protein>
<evidence type="ECO:0000313" key="2">
    <source>
        <dbReference type="EMBL" id="SCC12095.1"/>
    </source>
</evidence>
<name>A0A1C4BZ23_9ENTR</name>
<gene>
    <name evidence="2" type="ORF">GA0061070_100974</name>
</gene>
<organism evidence="2 3">
    <name type="scientific">Kosakonia oryziphila</name>
    <dbReference type="NCBI Taxonomy" id="1005667"/>
    <lineage>
        <taxon>Bacteria</taxon>
        <taxon>Pseudomonadati</taxon>
        <taxon>Pseudomonadota</taxon>
        <taxon>Gammaproteobacteria</taxon>
        <taxon>Enterobacterales</taxon>
        <taxon>Enterobacteriaceae</taxon>
        <taxon>Kosakonia</taxon>
    </lineage>
</organism>
<feature type="transmembrane region" description="Helical" evidence="1">
    <location>
        <begin position="20"/>
        <end position="39"/>
    </location>
</feature>
<evidence type="ECO:0000256" key="1">
    <source>
        <dbReference type="SAM" id="Phobius"/>
    </source>
</evidence>
<sequence length="69" mass="7908">MTRKLQCSACLDIMQEKCTYILIIIITFFAGGIFEKNIGGNIPLPERERCERLKTPVFVFGFDGFSHHI</sequence>
<accession>A0A1C4BZ23</accession>
<dbReference type="EMBL" id="FMBC01000009">
    <property type="protein sequence ID" value="SCC12095.1"/>
    <property type="molecule type" value="Genomic_DNA"/>
</dbReference>
<proteinExistence type="predicted"/>
<keyword evidence="3" id="KW-1185">Reference proteome</keyword>
<keyword evidence="1" id="KW-0812">Transmembrane</keyword>
<dbReference type="AlphaFoldDB" id="A0A1C4BZ23"/>